<dbReference type="AlphaFoldDB" id="A0A8J7M1G5"/>
<name>A0A8J7M1G5_9BACT</name>
<dbReference type="Proteomes" id="UP000636888">
    <property type="component" value="Unassembled WGS sequence"/>
</dbReference>
<comment type="caution">
    <text evidence="4">The sequence shown here is derived from an EMBL/GenBank/DDBJ whole genome shotgun (WGS) entry which is preliminary data.</text>
</comment>
<feature type="coiled-coil region" evidence="1">
    <location>
        <begin position="144"/>
        <end position="171"/>
    </location>
</feature>
<organism evidence="4 5">
    <name type="scientific">Geomesophilobacter sediminis</name>
    <dbReference type="NCBI Taxonomy" id="2798584"/>
    <lineage>
        <taxon>Bacteria</taxon>
        <taxon>Pseudomonadati</taxon>
        <taxon>Thermodesulfobacteriota</taxon>
        <taxon>Desulfuromonadia</taxon>
        <taxon>Geobacterales</taxon>
        <taxon>Geobacteraceae</taxon>
        <taxon>Geomesophilobacter</taxon>
    </lineage>
</organism>
<dbReference type="EMBL" id="JAEMHM010000018">
    <property type="protein sequence ID" value="MBJ6726938.1"/>
    <property type="molecule type" value="Genomic_DNA"/>
</dbReference>
<feature type="region of interest" description="Disordered" evidence="2">
    <location>
        <begin position="112"/>
        <end position="134"/>
    </location>
</feature>
<gene>
    <name evidence="4" type="ORF">JFN93_19685</name>
</gene>
<keyword evidence="5" id="KW-1185">Reference proteome</keyword>
<evidence type="ECO:0008006" key="6">
    <source>
        <dbReference type="Google" id="ProtNLM"/>
    </source>
</evidence>
<evidence type="ECO:0000256" key="1">
    <source>
        <dbReference type="SAM" id="Coils"/>
    </source>
</evidence>
<evidence type="ECO:0000313" key="4">
    <source>
        <dbReference type="EMBL" id="MBJ6726938.1"/>
    </source>
</evidence>
<evidence type="ECO:0000313" key="5">
    <source>
        <dbReference type="Proteomes" id="UP000636888"/>
    </source>
</evidence>
<keyword evidence="3" id="KW-0732">Signal</keyword>
<feature type="signal peptide" evidence="3">
    <location>
        <begin position="1"/>
        <end position="19"/>
    </location>
</feature>
<proteinExistence type="predicted"/>
<feature type="compositionally biased region" description="Basic residues" evidence="2">
    <location>
        <begin position="115"/>
        <end position="124"/>
    </location>
</feature>
<accession>A0A8J7M1G5</accession>
<reference evidence="4" key="1">
    <citation type="submission" date="2020-12" db="EMBL/GenBank/DDBJ databases">
        <title>Geomonas sp. Red875, isolated from river sediment.</title>
        <authorList>
            <person name="Xu Z."/>
            <person name="Zhang Z."/>
            <person name="Masuda Y."/>
            <person name="Itoh H."/>
            <person name="Senoo K."/>
        </authorList>
    </citation>
    <scope>NUCLEOTIDE SEQUENCE</scope>
    <source>
        <strain evidence="4">Red875</strain>
    </source>
</reference>
<dbReference type="RefSeq" id="WP_199385852.1">
    <property type="nucleotide sequence ID" value="NZ_JAEMHM010000018.1"/>
</dbReference>
<keyword evidence="1" id="KW-0175">Coiled coil</keyword>
<protein>
    <recommendedName>
        <fullName evidence="6">DUF4140 domain-containing protein</fullName>
    </recommendedName>
</protein>
<evidence type="ECO:0000256" key="3">
    <source>
        <dbReference type="SAM" id="SignalP"/>
    </source>
</evidence>
<feature type="chain" id="PRO_5035244338" description="DUF4140 domain-containing protein" evidence="3">
    <location>
        <begin position="20"/>
        <end position="311"/>
    </location>
</feature>
<sequence length="311" mass="34310">MRKMLWAVVVLLSVSSVEAAQKQVILYLDGARVEQEVTASGGYLELPLPESFRKDSLRVKPLGGTVQRVEVVPAEHDPRPASELARLEERKGALLERIESLELREEIFAAAAKSHTSRAPRKSKNNPDPMGQIRQGADYALGQLDQVHRAKKKAQGALKSVEDEIRKARKGEALVRVWTTGKRTRISYLRDGVSWTPSYDFRLNGPGEGELLLHARLPSREKGTRYLVAPGNLAAAPHPLAVDDEFPVLWRRPLAVEKVTYREAPHPALSFTFRDTAAGLAPGIASGYWRGEYLGSILYAGGNAGEMVFGK</sequence>
<evidence type="ECO:0000256" key="2">
    <source>
        <dbReference type="SAM" id="MobiDB-lite"/>
    </source>
</evidence>